<organism evidence="1 2">
    <name type="scientific">Marvinbryantia formatexigens DSM 14469</name>
    <dbReference type="NCBI Taxonomy" id="478749"/>
    <lineage>
        <taxon>Bacteria</taxon>
        <taxon>Bacillati</taxon>
        <taxon>Bacillota</taxon>
        <taxon>Clostridia</taxon>
        <taxon>Lachnospirales</taxon>
        <taxon>Lachnospiraceae</taxon>
        <taxon>Marvinbryantia</taxon>
    </lineage>
</organism>
<name>C6LAR9_9FIRM</name>
<dbReference type="EMBL" id="ACCL02000003">
    <property type="protein sequence ID" value="EET62050.1"/>
    <property type="molecule type" value="Genomic_DNA"/>
</dbReference>
<proteinExistence type="predicted"/>
<dbReference type="Proteomes" id="UP000005561">
    <property type="component" value="Unassembled WGS sequence"/>
</dbReference>
<comment type="caution">
    <text evidence="1">The sequence shown here is derived from an EMBL/GenBank/DDBJ whole genome shotgun (WGS) entry which is preliminary data.</text>
</comment>
<dbReference type="STRING" id="168384.SAMN05660368_03895"/>
<sequence>MLPEISACSRCEMHGLGAFVQIQQKFKSIFGSCFLKNRLTSNCAKYIIKNIEYTCTQYQIAQ</sequence>
<dbReference type="AlphaFoldDB" id="C6LAR9"/>
<evidence type="ECO:0000313" key="1">
    <source>
        <dbReference type="EMBL" id="EET62050.1"/>
    </source>
</evidence>
<accession>C6LAR9</accession>
<gene>
    <name evidence="1" type="ORF">BRYFOR_05713</name>
</gene>
<protein>
    <submittedName>
        <fullName evidence="1">Uncharacterized protein</fullName>
    </submittedName>
</protein>
<reference evidence="1" key="1">
    <citation type="submission" date="2009-07" db="EMBL/GenBank/DDBJ databases">
        <authorList>
            <person name="Weinstock G."/>
            <person name="Sodergren E."/>
            <person name="Clifton S."/>
            <person name="Fulton L."/>
            <person name="Fulton B."/>
            <person name="Courtney L."/>
            <person name="Fronick C."/>
            <person name="Harrison M."/>
            <person name="Strong C."/>
            <person name="Farmer C."/>
            <person name="Delahaunty K."/>
            <person name="Markovic C."/>
            <person name="Hall O."/>
            <person name="Minx P."/>
            <person name="Tomlinson C."/>
            <person name="Mitreva M."/>
            <person name="Nelson J."/>
            <person name="Hou S."/>
            <person name="Wollam A."/>
            <person name="Pepin K.H."/>
            <person name="Johnson M."/>
            <person name="Bhonagiri V."/>
            <person name="Nash W.E."/>
            <person name="Warren W."/>
            <person name="Chinwalla A."/>
            <person name="Mardis E.R."/>
            <person name="Wilson R.K."/>
        </authorList>
    </citation>
    <scope>NUCLEOTIDE SEQUENCE [LARGE SCALE GENOMIC DNA]</scope>
    <source>
        <strain evidence="1">DSM 14469</strain>
    </source>
</reference>
<keyword evidence="2" id="KW-1185">Reference proteome</keyword>
<evidence type="ECO:0000313" key="2">
    <source>
        <dbReference type="Proteomes" id="UP000005561"/>
    </source>
</evidence>